<reference evidence="2" key="1">
    <citation type="submission" date="2020-02" db="EMBL/GenBank/DDBJ databases">
        <authorList>
            <person name="Meier V. D."/>
        </authorList>
    </citation>
    <scope>NUCLEOTIDE SEQUENCE</scope>
    <source>
        <strain evidence="2">AVDCRST_MAG19</strain>
    </source>
</reference>
<accession>A0A6J4V1F4</accession>
<sequence>MNRFERVPRPRGTGADPHHSVQRTTGLRTVADAELLSTTPRRWRF</sequence>
<evidence type="ECO:0000256" key="1">
    <source>
        <dbReference type="SAM" id="MobiDB-lite"/>
    </source>
</evidence>
<evidence type="ECO:0000313" key="2">
    <source>
        <dbReference type="EMBL" id="CAA9562151.1"/>
    </source>
</evidence>
<protein>
    <submittedName>
        <fullName evidence="2">Uncharacterized protein</fullName>
    </submittedName>
</protein>
<gene>
    <name evidence="2" type="ORF">AVDCRST_MAG19-1899</name>
</gene>
<feature type="region of interest" description="Disordered" evidence="1">
    <location>
        <begin position="1"/>
        <end position="33"/>
    </location>
</feature>
<organism evidence="2">
    <name type="scientific">uncultured Thermomicrobiales bacterium</name>
    <dbReference type="NCBI Taxonomy" id="1645740"/>
    <lineage>
        <taxon>Bacteria</taxon>
        <taxon>Pseudomonadati</taxon>
        <taxon>Thermomicrobiota</taxon>
        <taxon>Thermomicrobia</taxon>
        <taxon>Thermomicrobiales</taxon>
        <taxon>environmental samples</taxon>
    </lineage>
</organism>
<proteinExistence type="predicted"/>
<dbReference type="AlphaFoldDB" id="A0A6J4V1F4"/>
<dbReference type="EMBL" id="CADCWL010000083">
    <property type="protein sequence ID" value="CAA9562151.1"/>
    <property type="molecule type" value="Genomic_DNA"/>
</dbReference>
<name>A0A6J4V1F4_9BACT</name>